<proteinExistence type="predicted"/>
<feature type="transmembrane region" description="Helical" evidence="6">
    <location>
        <begin position="154"/>
        <end position="173"/>
    </location>
</feature>
<feature type="transmembrane region" description="Helical" evidence="6">
    <location>
        <begin position="220"/>
        <end position="246"/>
    </location>
</feature>
<feature type="transmembrane region" description="Helical" evidence="6">
    <location>
        <begin position="444"/>
        <end position="462"/>
    </location>
</feature>
<dbReference type="Pfam" id="PF13520">
    <property type="entry name" value="AA_permease_2"/>
    <property type="match status" value="1"/>
</dbReference>
<dbReference type="Gene3D" id="1.20.1740.10">
    <property type="entry name" value="Amino acid/polyamine transporter I"/>
    <property type="match status" value="1"/>
</dbReference>
<dbReference type="STRING" id="1678637.AC230_10235"/>
<comment type="subcellular location">
    <subcellularLocation>
        <location evidence="1">Membrane</location>
        <topology evidence="1">Multi-pass membrane protein</topology>
    </subcellularLocation>
</comment>
<evidence type="ECO:0000256" key="3">
    <source>
        <dbReference type="ARBA" id="ARBA00022989"/>
    </source>
</evidence>
<dbReference type="RefSeq" id="WP_049715742.1">
    <property type="nucleotide sequence ID" value="NZ_LFXA01000004.1"/>
</dbReference>
<evidence type="ECO:0000313" key="8">
    <source>
        <dbReference type="Proteomes" id="UP000037288"/>
    </source>
</evidence>
<dbReference type="PATRIC" id="fig|1678637.3.peg.2211"/>
<keyword evidence="8" id="KW-1185">Reference proteome</keyword>
<dbReference type="InterPro" id="IPR002293">
    <property type="entry name" value="AA/rel_permease1"/>
</dbReference>
<dbReference type="PANTHER" id="PTHR47704:SF1">
    <property type="entry name" value="POTASSIUM TRANSPORTER KIMA"/>
    <property type="match status" value="1"/>
</dbReference>
<dbReference type="OrthoDB" id="9759676at2"/>
<evidence type="ECO:0000256" key="1">
    <source>
        <dbReference type="ARBA" id="ARBA00004141"/>
    </source>
</evidence>
<organism evidence="7 8">
    <name type="scientific">Streptomyces caatingaensis</name>
    <dbReference type="NCBI Taxonomy" id="1678637"/>
    <lineage>
        <taxon>Bacteria</taxon>
        <taxon>Bacillati</taxon>
        <taxon>Actinomycetota</taxon>
        <taxon>Actinomycetes</taxon>
        <taxon>Kitasatosporales</taxon>
        <taxon>Streptomycetaceae</taxon>
        <taxon>Streptomyces</taxon>
    </lineage>
</organism>
<feature type="transmembrane region" description="Helical" evidence="6">
    <location>
        <begin position="419"/>
        <end position="438"/>
    </location>
</feature>
<feature type="transmembrane region" description="Helical" evidence="6">
    <location>
        <begin position="266"/>
        <end position="288"/>
    </location>
</feature>
<keyword evidence="3 6" id="KW-1133">Transmembrane helix</keyword>
<dbReference type="GO" id="GO:0016020">
    <property type="term" value="C:membrane"/>
    <property type="evidence" value="ECO:0007669"/>
    <property type="project" value="UniProtKB-SubCell"/>
</dbReference>
<name>A0A0K9XI48_9ACTN</name>
<feature type="transmembrane region" description="Helical" evidence="6">
    <location>
        <begin position="385"/>
        <end position="407"/>
    </location>
</feature>
<gene>
    <name evidence="7" type="ORF">AC230_10235</name>
</gene>
<feature type="transmembrane region" description="Helical" evidence="6">
    <location>
        <begin position="362"/>
        <end position="379"/>
    </location>
</feature>
<evidence type="ECO:0000256" key="6">
    <source>
        <dbReference type="SAM" id="Phobius"/>
    </source>
</evidence>
<accession>A0A0K9XI48</accession>
<keyword evidence="4 6" id="KW-0472">Membrane</keyword>
<keyword evidence="2 6" id="KW-0812">Transmembrane</keyword>
<dbReference type="Proteomes" id="UP000037288">
    <property type="component" value="Unassembled WGS sequence"/>
</dbReference>
<feature type="transmembrane region" description="Helical" evidence="6">
    <location>
        <begin position="34"/>
        <end position="53"/>
    </location>
</feature>
<feature type="transmembrane region" description="Helical" evidence="6">
    <location>
        <begin position="59"/>
        <end position="89"/>
    </location>
</feature>
<evidence type="ECO:0000256" key="4">
    <source>
        <dbReference type="ARBA" id="ARBA00023136"/>
    </source>
</evidence>
<evidence type="ECO:0000313" key="7">
    <source>
        <dbReference type="EMBL" id="KNB52973.1"/>
    </source>
</evidence>
<dbReference type="GO" id="GO:0022857">
    <property type="term" value="F:transmembrane transporter activity"/>
    <property type="evidence" value="ECO:0007669"/>
    <property type="project" value="InterPro"/>
</dbReference>
<feature type="transmembrane region" description="Helical" evidence="6">
    <location>
        <begin position="180"/>
        <end position="200"/>
    </location>
</feature>
<sequence>MSTLVNTDERPGGTAEEPPDTGAGKPAGEDRHRLTALQGLAALSLDAMASVAYGPEAVVLVLAAAGAHGLGFTLPVTLAIAALLAVLVLSYRQVISAFPDGGGSYAVAKRHLGRRTGLVTAASLVLDYVLNVAVSVTAGVAALTSAFPSLYADRLWICLAVLALVTAVNLRGIAESAKAFMVPTAVFVGSILAVIAAGLFRDAPASTEAAAGHASALAGHATGVGALLLLKAFAAGCSALTGVEAVANAVPSFRAPRTRRAQRTEVALGALLGVMLIGLSVLIGRFHLQPVEGVTVLAQLADASLGHNWAFYVVQFATVVLLALAANTSFGGLPVLMSLLARDNYLPHVFALKADRQVHRHGVLALAGVSALLLVLSGGDVNTLVPLFAIGVFVGFTLCQVGMVRHWRRERSAGWSGKALLNGFGALLTGVSAVVVTATKFQEGAWLIVVALPLLVLVFEAVHRAYGRIGERLELGRVPEAPRRCHSVVVVPVSSLSRLTSKALTAAVSLGDEVVAVTVAQPDAEGRRAAESLRRDWELWKPGVDLVELPAATRALGRPIVDYVRELTDRHPDNRVTVLIPEVEPAHVWQRLLQNQRGAVVAHAVRRDTDAVICRLRFRLIGAADGPVRP</sequence>
<feature type="transmembrane region" description="Helical" evidence="6">
    <location>
        <begin position="118"/>
        <end position="142"/>
    </location>
</feature>
<evidence type="ECO:0000256" key="5">
    <source>
        <dbReference type="SAM" id="MobiDB-lite"/>
    </source>
</evidence>
<dbReference type="EMBL" id="LFXA01000004">
    <property type="protein sequence ID" value="KNB52973.1"/>
    <property type="molecule type" value="Genomic_DNA"/>
</dbReference>
<protein>
    <submittedName>
        <fullName evidence="7">Amino acid permease</fullName>
    </submittedName>
</protein>
<dbReference type="InterPro" id="IPR053153">
    <property type="entry name" value="APC_K+_Transporter"/>
</dbReference>
<reference evidence="8" key="1">
    <citation type="submission" date="2015-07" db="EMBL/GenBank/DDBJ databases">
        <title>Draft genome sequence of Streptomyces sp. CMAA 1322, a bacterium isolated from Caatinga biome, from dry forest semiarid of Brazil.</title>
        <authorList>
            <person name="Santos S.N."/>
            <person name="Gacesa R."/>
            <person name="Taketani R.G."/>
            <person name="Long P.F."/>
            <person name="Melo I.S."/>
        </authorList>
    </citation>
    <scope>NUCLEOTIDE SEQUENCE [LARGE SCALE GENOMIC DNA]</scope>
    <source>
        <strain evidence="8">CMAA 1322</strain>
    </source>
</reference>
<dbReference type="AlphaFoldDB" id="A0A0K9XI48"/>
<feature type="transmembrane region" description="Helical" evidence="6">
    <location>
        <begin position="308"/>
        <end position="341"/>
    </location>
</feature>
<dbReference type="PANTHER" id="PTHR47704">
    <property type="entry name" value="POTASSIUM TRANSPORTER KIMA"/>
    <property type="match status" value="1"/>
</dbReference>
<comment type="caution">
    <text evidence="7">The sequence shown here is derived from an EMBL/GenBank/DDBJ whole genome shotgun (WGS) entry which is preliminary data.</text>
</comment>
<evidence type="ECO:0000256" key="2">
    <source>
        <dbReference type="ARBA" id="ARBA00022692"/>
    </source>
</evidence>
<feature type="region of interest" description="Disordered" evidence="5">
    <location>
        <begin position="1"/>
        <end position="29"/>
    </location>
</feature>